<keyword evidence="5 10" id="KW-0133">Cell shape</keyword>
<name>A0A1F6CSR4_HANXR</name>
<evidence type="ECO:0000256" key="9">
    <source>
        <dbReference type="ARBA" id="ARBA00023316"/>
    </source>
</evidence>
<dbReference type="Proteomes" id="UP000178606">
    <property type="component" value="Unassembled WGS sequence"/>
</dbReference>
<evidence type="ECO:0000256" key="4">
    <source>
        <dbReference type="ARBA" id="ARBA00022679"/>
    </source>
</evidence>
<evidence type="ECO:0000259" key="11">
    <source>
        <dbReference type="Pfam" id="PF03033"/>
    </source>
</evidence>
<dbReference type="GO" id="GO:0005975">
    <property type="term" value="P:carbohydrate metabolic process"/>
    <property type="evidence" value="ECO:0007669"/>
    <property type="project" value="InterPro"/>
</dbReference>
<feature type="binding site" evidence="10">
    <location>
        <position position="250"/>
    </location>
    <ligand>
        <name>UDP-N-acetyl-alpha-D-glucosamine</name>
        <dbReference type="ChEBI" id="CHEBI:57705"/>
    </ligand>
</feature>
<dbReference type="Pfam" id="PF03033">
    <property type="entry name" value="Glyco_transf_28"/>
    <property type="match status" value="1"/>
</dbReference>
<keyword evidence="9 10" id="KW-0961">Cell wall biogenesis/degradation</keyword>
<gene>
    <name evidence="10" type="primary">murG</name>
    <name evidence="13" type="ORF">A3F84_03790</name>
</gene>
<protein>
    <recommendedName>
        <fullName evidence="10">UDP-N-acetylglucosamine--N-acetylmuramyl-(pentapeptide) pyrophosphoryl-undecaprenol N-acetylglucosamine transferase</fullName>
        <ecNumber evidence="10">2.4.1.227</ecNumber>
    </recommendedName>
    <alternativeName>
        <fullName evidence="10">Undecaprenyl-PP-MurNAc-pentapeptide-UDPGlcNAc GlcNAc transferase</fullName>
    </alternativeName>
</protein>
<dbReference type="InterPro" id="IPR004276">
    <property type="entry name" value="GlycoTrans_28_N"/>
</dbReference>
<proteinExistence type="inferred from homology"/>
<dbReference type="SUPFAM" id="SSF53756">
    <property type="entry name" value="UDP-Glycosyltransferase/glycogen phosphorylase"/>
    <property type="match status" value="1"/>
</dbReference>
<dbReference type="InterPro" id="IPR006009">
    <property type="entry name" value="GlcNAc_MurG"/>
</dbReference>
<dbReference type="Pfam" id="PF04101">
    <property type="entry name" value="Glyco_tran_28_C"/>
    <property type="match status" value="1"/>
</dbReference>
<dbReference type="Gene3D" id="3.40.50.2000">
    <property type="entry name" value="Glycogen Phosphorylase B"/>
    <property type="match status" value="2"/>
</dbReference>
<keyword evidence="6 10" id="KW-0573">Peptidoglycan synthesis</keyword>
<dbReference type="UniPathway" id="UPA00219"/>
<dbReference type="NCBIfam" id="TIGR01133">
    <property type="entry name" value="murG"/>
    <property type="match status" value="1"/>
</dbReference>
<dbReference type="AlphaFoldDB" id="A0A1F6CSR4"/>
<comment type="catalytic activity">
    <reaction evidence="10">
        <text>di-trans,octa-cis-undecaprenyl diphospho-N-acetyl-alpha-D-muramoyl-L-alanyl-D-glutamyl-meso-2,6-diaminopimeloyl-D-alanyl-D-alanine + UDP-N-acetyl-alpha-D-glucosamine = di-trans,octa-cis-undecaprenyl diphospho-[N-acetyl-alpha-D-glucosaminyl-(1-&gt;4)]-N-acetyl-alpha-D-muramoyl-L-alanyl-D-glutamyl-meso-2,6-diaminopimeloyl-D-alanyl-D-alanine + UDP + H(+)</text>
        <dbReference type="Rhea" id="RHEA:31227"/>
        <dbReference type="ChEBI" id="CHEBI:15378"/>
        <dbReference type="ChEBI" id="CHEBI:57705"/>
        <dbReference type="ChEBI" id="CHEBI:58223"/>
        <dbReference type="ChEBI" id="CHEBI:61387"/>
        <dbReference type="ChEBI" id="CHEBI:61388"/>
        <dbReference type="EC" id="2.4.1.227"/>
    </reaction>
</comment>
<evidence type="ECO:0000256" key="5">
    <source>
        <dbReference type="ARBA" id="ARBA00022960"/>
    </source>
</evidence>
<feature type="domain" description="Glycosyl transferase family 28 C-terminal" evidence="12">
    <location>
        <begin position="189"/>
        <end position="353"/>
    </location>
</feature>
<keyword evidence="4 10" id="KW-0808">Transferase</keyword>
<dbReference type="GO" id="GO:0071555">
    <property type="term" value="P:cell wall organization"/>
    <property type="evidence" value="ECO:0007669"/>
    <property type="project" value="UniProtKB-KW"/>
</dbReference>
<dbReference type="GO" id="GO:0009252">
    <property type="term" value="P:peptidoglycan biosynthetic process"/>
    <property type="evidence" value="ECO:0007669"/>
    <property type="project" value="UniProtKB-UniRule"/>
</dbReference>
<feature type="binding site" evidence="10">
    <location>
        <position position="196"/>
    </location>
    <ligand>
        <name>UDP-N-acetyl-alpha-D-glucosamine</name>
        <dbReference type="ChEBI" id="CHEBI:57705"/>
    </ligand>
</feature>
<evidence type="ECO:0000256" key="8">
    <source>
        <dbReference type="ARBA" id="ARBA00023306"/>
    </source>
</evidence>
<dbReference type="GO" id="GO:0050511">
    <property type="term" value="F:undecaprenyldiphospho-muramoylpentapeptide beta-N-acetylglucosaminyltransferase activity"/>
    <property type="evidence" value="ECO:0007669"/>
    <property type="project" value="UniProtKB-UniRule"/>
</dbReference>
<dbReference type="GO" id="GO:0008360">
    <property type="term" value="P:regulation of cell shape"/>
    <property type="evidence" value="ECO:0007669"/>
    <property type="project" value="UniProtKB-KW"/>
</dbReference>
<feature type="domain" description="Glycosyltransferase family 28 N-terminal" evidence="11">
    <location>
        <begin position="5"/>
        <end position="144"/>
    </location>
</feature>
<keyword evidence="7 10" id="KW-0472">Membrane</keyword>
<keyword evidence="1 10" id="KW-1003">Cell membrane</keyword>
<comment type="similarity">
    <text evidence="10">Belongs to the glycosyltransferase 28 family. MurG subfamily.</text>
</comment>
<organism evidence="13 14">
    <name type="scientific">Handelsmanbacteria sp. (strain RIFCSPLOWO2_12_FULL_64_10)</name>
    <dbReference type="NCBI Taxonomy" id="1817868"/>
    <lineage>
        <taxon>Bacteria</taxon>
        <taxon>Candidatus Handelsmaniibacteriota</taxon>
    </lineage>
</organism>
<dbReference type="HAMAP" id="MF_00033">
    <property type="entry name" value="MurG"/>
    <property type="match status" value="1"/>
</dbReference>
<comment type="caution">
    <text evidence="13">The sequence shown here is derived from an EMBL/GenBank/DDBJ whole genome shotgun (WGS) entry which is preliminary data.</text>
</comment>
<dbReference type="GO" id="GO:0005886">
    <property type="term" value="C:plasma membrane"/>
    <property type="evidence" value="ECO:0007669"/>
    <property type="project" value="UniProtKB-SubCell"/>
</dbReference>
<dbReference type="PANTHER" id="PTHR21015:SF22">
    <property type="entry name" value="GLYCOSYLTRANSFERASE"/>
    <property type="match status" value="1"/>
</dbReference>
<keyword evidence="8 10" id="KW-0131">Cell cycle</keyword>
<comment type="caution">
    <text evidence="10">Lacks conserved residue(s) required for the propagation of feature annotation.</text>
</comment>
<evidence type="ECO:0000256" key="2">
    <source>
        <dbReference type="ARBA" id="ARBA00022618"/>
    </source>
</evidence>
<dbReference type="CDD" id="cd03785">
    <property type="entry name" value="GT28_MurG"/>
    <property type="match status" value="1"/>
</dbReference>
<dbReference type="EC" id="2.4.1.227" evidence="10"/>
<evidence type="ECO:0000256" key="6">
    <source>
        <dbReference type="ARBA" id="ARBA00022984"/>
    </source>
</evidence>
<dbReference type="GO" id="GO:0051301">
    <property type="term" value="P:cell division"/>
    <property type="evidence" value="ECO:0007669"/>
    <property type="project" value="UniProtKB-KW"/>
</dbReference>
<comment type="subcellular location">
    <subcellularLocation>
        <location evidence="10">Cell membrane</location>
        <topology evidence="10">Peripheral membrane protein</topology>
        <orientation evidence="10">Cytoplasmic side</orientation>
    </subcellularLocation>
</comment>
<evidence type="ECO:0000256" key="1">
    <source>
        <dbReference type="ARBA" id="ARBA00022475"/>
    </source>
</evidence>
<sequence>MGTRVLMAGGGTGGHAFPAIAIADEIRRRRAGAEIRFIGTRRGVEMRAVPRAGYPIEVVPVIGLRRALSIDLLKFPFILAAGLIRTFRTVRRFRPAVVVCTGGYVSGPAGIAAYLLSVPVVVQEQNSFPGLTTRLLSRIAAQVHVTFSASRRYLGGRGEVSGNPTRVEIGSIGQSEARLRMGLRPDLSTLLVFGGSQGSHAINTAVGQALPALLEGRRLQVLWQTGHLDFESVSKLTRTFGDFVTVLAFIDDMAAALGAADLAACRAGATTIAELARAGLPAVFVPLPTAAEDHQTKNAQVLVRAGAARMIPQRDLDGQRLAQTALDLLNDPAGRRAMSDRMRAFSVPDAAARIVDAIERAGLLKERV</sequence>
<dbReference type="InterPro" id="IPR007235">
    <property type="entry name" value="Glyco_trans_28_C"/>
</dbReference>
<dbReference type="GO" id="GO:0051991">
    <property type="term" value="F:UDP-N-acetyl-D-glucosamine:N-acetylmuramoyl-L-alanyl-D-glutamyl-meso-2,6-diaminopimelyl-D-alanyl-D-alanine-diphosphoundecaprenol 4-beta-N-acetylglucosaminlytransferase activity"/>
    <property type="evidence" value="ECO:0007669"/>
    <property type="project" value="RHEA"/>
</dbReference>
<evidence type="ECO:0000259" key="12">
    <source>
        <dbReference type="Pfam" id="PF04101"/>
    </source>
</evidence>
<dbReference type="PANTHER" id="PTHR21015">
    <property type="entry name" value="UDP-N-ACETYLGLUCOSAMINE--N-ACETYLMURAMYL-(PENTAPEPTIDE) PYROPHOSPHORYL-UNDECAPRENOL N-ACETYLGLUCOSAMINE TRANSFERASE 1"/>
    <property type="match status" value="1"/>
</dbReference>
<keyword evidence="3 10" id="KW-0328">Glycosyltransferase</keyword>
<feature type="binding site" evidence="10">
    <location>
        <position position="166"/>
    </location>
    <ligand>
        <name>UDP-N-acetyl-alpha-D-glucosamine</name>
        <dbReference type="ChEBI" id="CHEBI:57705"/>
    </ligand>
</feature>
<keyword evidence="2 10" id="KW-0132">Cell division</keyword>
<feature type="binding site" evidence="10">
    <location>
        <position position="126"/>
    </location>
    <ligand>
        <name>UDP-N-acetyl-alpha-D-glucosamine</name>
        <dbReference type="ChEBI" id="CHEBI:57705"/>
    </ligand>
</feature>
<evidence type="ECO:0000313" key="14">
    <source>
        <dbReference type="Proteomes" id="UP000178606"/>
    </source>
</evidence>
<feature type="binding site" evidence="10">
    <location>
        <position position="295"/>
    </location>
    <ligand>
        <name>UDP-N-acetyl-alpha-D-glucosamine</name>
        <dbReference type="ChEBI" id="CHEBI:57705"/>
    </ligand>
</feature>
<comment type="pathway">
    <text evidence="10">Cell wall biogenesis; peptidoglycan biosynthesis.</text>
</comment>
<evidence type="ECO:0000256" key="10">
    <source>
        <dbReference type="HAMAP-Rule" id="MF_00033"/>
    </source>
</evidence>
<evidence type="ECO:0000256" key="7">
    <source>
        <dbReference type="ARBA" id="ARBA00023136"/>
    </source>
</evidence>
<comment type="function">
    <text evidence="10">Cell wall formation. Catalyzes the transfer of a GlcNAc subunit on undecaprenyl-pyrophosphoryl-MurNAc-pentapeptide (lipid intermediate I) to form undecaprenyl-pyrophosphoryl-MurNAc-(pentapeptide)GlcNAc (lipid intermediate II).</text>
</comment>
<dbReference type="EMBL" id="MFKF01000153">
    <property type="protein sequence ID" value="OGG52193.1"/>
    <property type="molecule type" value="Genomic_DNA"/>
</dbReference>
<reference evidence="13 14" key="1">
    <citation type="journal article" date="2016" name="Nat. Commun.">
        <title>Thousands of microbial genomes shed light on interconnected biogeochemical processes in an aquifer system.</title>
        <authorList>
            <person name="Anantharaman K."/>
            <person name="Brown C.T."/>
            <person name="Hug L.A."/>
            <person name="Sharon I."/>
            <person name="Castelle C.J."/>
            <person name="Probst A.J."/>
            <person name="Thomas B.C."/>
            <person name="Singh A."/>
            <person name="Wilkins M.J."/>
            <person name="Karaoz U."/>
            <person name="Brodie E.L."/>
            <person name="Williams K.H."/>
            <person name="Hubbard S.S."/>
            <person name="Banfield J.F."/>
        </authorList>
    </citation>
    <scope>NUCLEOTIDE SEQUENCE [LARGE SCALE GENOMIC DNA]</scope>
    <source>
        <strain evidence="14">RIFCSPLOWO2_12_FULL_64_10</strain>
    </source>
</reference>
<evidence type="ECO:0000313" key="13">
    <source>
        <dbReference type="EMBL" id="OGG52193.1"/>
    </source>
</evidence>
<accession>A0A1F6CSR4</accession>
<evidence type="ECO:0000256" key="3">
    <source>
        <dbReference type="ARBA" id="ARBA00022676"/>
    </source>
</evidence>
<feature type="binding site" evidence="10">
    <location>
        <begin position="12"/>
        <end position="14"/>
    </location>
    <ligand>
        <name>UDP-N-acetyl-alpha-D-glucosamine</name>
        <dbReference type="ChEBI" id="CHEBI:57705"/>
    </ligand>
</feature>